<evidence type="ECO:0000259" key="1">
    <source>
        <dbReference type="Pfam" id="PF12937"/>
    </source>
</evidence>
<keyword evidence="3" id="KW-1185">Reference proteome</keyword>
<dbReference type="Gene3D" id="1.20.1280.50">
    <property type="match status" value="1"/>
</dbReference>
<sequence>MEAPQVVEEGEVLARLVCIATEIYPEGEGEDLRYCTKAFALYLTADGRLRTDEPSSGSSLPWYALGNERTVVRTDEGGWRGVCSSDGHVTLQASGSLPKAQAQAQTTTVDRLLAGRLLPPCSLAGRFEIVIVSVELVAAGQPAVPATWDHLLGLLKRLRAYERSQGSTAGQGGHGDDGGGVDFSAYLPLEAIFSVCSFLPMFGVQSLGRCSHVFHRICSDPWLWKQLYQRRFGPHTLLVPQVAAAGSDDPRAQQAAIEDLREGFSTPVADVRSIWNRQPWPTTTPPGLPALVNDDSENEEVDWKRRYELATRKDSDYLSSLVINEGLYIVDGHTQNSASSGNVTRVQGTRLRLLHGLLWAEMQYSSGSSYNRQTGAVWVGRYDRASRVVEWRERYATHSGLFHYTGRVVDHHTITGTYRWDVNGATGTFELHLAQPEDHSPMVNCS</sequence>
<dbReference type="KEGG" id="acan:ACA1_163500"/>
<dbReference type="InterPro" id="IPR001810">
    <property type="entry name" value="F-box_dom"/>
</dbReference>
<feature type="domain" description="F-box" evidence="1">
    <location>
        <begin position="186"/>
        <end position="230"/>
    </location>
</feature>
<name>L8GRG6_ACACF</name>
<dbReference type="SUPFAM" id="SSF81383">
    <property type="entry name" value="F-box domain"/>
    <property type="match status" value="1"/>
</dbReference>
<evidence type="ECO:0000313" key="3">
    <source>
        <dbReference type="Proteomes" id="UP000011083"/>
    </source>
</evidence>
<reference evidence="2 3" key="1">
    <citation type="journal article" date="2013" name="Genome Biol.">
        <title>Genome of Acanthamoeba castellanii highlights extensive lateral gene transfer and early evolution of tyrosine kinase signaling.</title>
        <authorList>
            <person name="Clarke M."/>
            <person name="Lohan A.J."/>
            <person name="Liu B."/>
            <person name="Lagkouvardos I."/>
            <person name="Roy S."/>
            <person name="Zafar N."/>
            <person name="Bertelli C."/>
            <person name="Schilde C."/>
            <person name="Kianianmomeni A."/>
            <person name="Burglin T.R."/>
            <person name="Frech C."/>
            <person name="Turcotte B."/>
            <person name="Kopec K.O."/>
            <person name="Synnott J.M."/>
            <person name="Choo C."/>
            <person name="Paponov I."/>
            <person name="Finkler A."/>
            <person name="Soon Heng Tan C."/>
            <person name="Hutchins A.P."/>
            <person name="Weinmeier T."/>
            <person name="Rattei T."/>
            <person name="Chu J.S."/>
            <person name="Gimenez G."/>
            <person name="Irimia M."/>
            <person name="Rigden D.J."/>
            <person name="Fitzpatrick D.A."/>
            <person name="Lorenzo-Morales J."/>
            <person name="Bateman A."/>
            <person name="Chiu C.H."/>
            <person name="Tang P."/>
            <person name="Hegemann P."/>
            <person name="Fromm H."/>
            <person name="Raoult D."/>
            <person name="Greub G."/>
            <person name="Miranda-Saavedra D."/>
            <person name="Chen N."/>
            <person name="Nash P."/>
            <person name="Ginger M.L."/>
            <person name="Horn M."/>
            <person name="Schaap P."/>
            <person name="Caler L."/>
            <person name="Loftus B."/>
        </authorList>
    </citation>
    <scope>NUCLEOTIDE SEQUENCE [LARGE SCALE GENOMIC DNA]</scope>
    <source>
        <strain evidence="2 3">Neff</strain>
    </source>
</reference>
<organism evidence="2 3">
    <name type="scientific">Acanthamoeba castellanii (strain ATCC 30010 / Neff)</name>
    <dbReference type="NCBI Taxonomy" id="1257118"/>
    <lineage>
        <taxon>Eukaryota</taxon>
        <taxon>Amoebozoa</taxon>
        <taxon>Discosea</taxon>
        <taxon>Longamoebia</taxon>
        <taxon>Centramoebida</taxon>
        <taxon>Acanthamoebidae</taxon>
        <taxon>Acanthamoeba</taxon>
    </lineage>
</organism>
<dbReference type="InterPro" id="IPR036047">
    <property type="entry name" value="F-box-like_dom_sf"/>
</dbReference>
<proteinExistence type="predicted"/>
<dbReference type="EMBL" id="KB008026">
    <property type="protein sequence ID" value="ELR15522.1"/>
    <property type="molecule type" value="Genomic_DNA"/>
</dbReference>
<dbReference type="VEuPathDB" id="AmoebaDB:ACA1_163500"/>
<evidence type="ECO:0000313" key="2">
    <source>
        <dbReference type="EMBL" id="ELR15522.1"/>
    </source>
</evidence>
<dbReference type="AlphaFoldDB" id="L8GRG6"/>
<accession>L8GRG6</accession>
<dbReference type="GeneID" id="14916235"/>
<dbReference type="Proteomes" id="UP000011083">
    <property type="component" value="Unassembled WGS sequence"/>
</dbReference>
<dbReference type="RefSeq" id="XP_004337535.1">
    <property type="nucleotide sequence ID" value="XM_004337487.1"/>
</dbReference>
<dbReference type="Pfam" id="PF12937">
    <property type="entry name" value="F-box-like"/>
    <property type="match status" value="1"/>
</dbReference>
<protein>
    <recommendedName>
        <fullName evidence="1">F-box domain-containing protein</fullName>
    </recommendedName>
</protein>
<gene>
    <name evidence="2" type="ORF">ACA1_163500</name>
</gene>